<reference evidence="6 7" key="1">
    <citation type="submission" date="2020-03" db="EMBL/GenBank/DDBJ databases">
        <title>Cyclobacterium plantarum sp. nov., a marine bacterium isolated from a coastal-marine wetland.</title>
        <authorList>
            <person name="Sanchez-Porro C."/>
            <person name="Ventosa A."/>
            <person name="Amoozegar M."/>
        </authorList>
    </citation>
    <scope>NUCLEOTIDE SEQUENCE [LARGE SCALE GENOMIC DNA]</scope>
    <source>
        <strain evidence="6 7">GBPx2</strain>
    </source>
</reference>
<evidence type="ECO:0000256" key="4">
    <source>
        <dbReference type="SAM" id="Phobius"/>
    </source>
</evidence>
<keyword evidence="4" id="KW-1133">Transmembrane helix</keyword>
<feature type="domain" description="HTH araC/xylS-type" evidence="5">
    <location>
        <begin position="259"/>
        <end position="363"/>
    </location>
</feature>
<keyword evidence="2" id="KW-0238">DNA-binding</keyword>
<dbReference type="SUPFAM" id="SSF46689">
    <property type="entry name" value="Homeodomain-like"/>
    <property type="match status" value="1"/>
</dbReference>
<sequence length="372" mass="43063">MDKSLFLYNIFLLVYFLWIEAGYILDMPYMLRIMSPLIYLCAPLFYVYVRNSLEKTSDWRRSDWLHFLPVVIHYLDLIPYFLATSTFKLETVSMAVADPNQIDRIASGWIPIRVHYSARILLQTGYYCYLLYWIHSLKPRFFKDALKASSKNGLAIAMICMGWIVLFQFSFLVVEFLSFYQIATSEGFDSLLRKLSLVGLLLLNLYINFKPDRTFRSEEKAKISVRRQGRALPITGESMSFKARRSNAPEEDTVSPIKERIISLLAEKKVYLASGLELAEFSKLLGIPKNLVSQVINKDFGKRFNELLNQYRITHAIQLIESGYLDNFTMEALAAQSGFNSRITFFNAFKKEKGISPSEYWKDFQENLPSGG</sequence>
<evidence type="ECO:0000256" key="1">
    <source>
        <dbReference type="ARBA" id="ARBA00023015"/>
    </source>
</evidence>
<protein>
    <submittedName>
        <fullName evidence="6">Helix-turn-helix transcriptional regulator</fullName>
    </submittedName>
</protein>
<feature type="transmembrane region" description="Helical" evidence="4">
    <location>
        <begin position="154"/>
        <end position="179"/>
    </location>
</feature>
<keyword evidence="4" id="KW-0472">Membrane</keyword>
<feature type="transmembrane region" description="Helical" evidence="4">
    <location>
        <begin position="116"/>
        <end position="134"/>
    </location>
</feature>
<evidence type="ECO:0000256" key="3">
    <source>
        <dbReference type="ARBA" id="ARBA00023163"/>
    </source>
</evidence>
<gene>
    <name evidence="6" type="ORF">G9Q97_17510</name>
</gene>
<name>A0ABX0HF16_9BACT</name>
<feature type="transmembrane region" description="Helical" evidence="4">
    <location>
        <begin position="64"/>
        <end position="83"/>
    </location>
</feature>
<dbReference type="EMBL" id="JAANYN010000008">
    <property type="protein sequence ID" value="NHE58610.1"/>
    <property type="molecule type" value="Genomic_DNA"/>
</dbReference>
<evidence type="ECO:0000259" key="5">
    <source>
        <dbReference type="PROSITE" id="PS01124"/>
    </source>
</evidence>
<dbReference type="Proteomes" id="UP000649799">
    <property type="component" value="Unassembled WGS sequence"/>
</dbReference>
<proteinExistence type="predicted"/>
<dbReference type="PANTHER" id="PTHR43280:SF29">
    <property type="entry name" value="ARAC-FAMILY TRANSCRIPTIONAL REGULATOR"/>
    <property type="match status" value="1"/>
</dbReference>
<keyword evidence="7" id="KW-1185">Reference proteome</keyword>
<feature type="transmembrane region" description="Helical" evidence="4">
    <location>
        <begin position="5"/>
        <end position="25"/>
    </location>
</feature>
<dbReference type="InterPro" id="IPR009057">
    <property type="entry name" value="Homeodomain-like_sf"/>
</dbReference>
<dbReference type="Pfam" id="PF12833">
    <property type="entry name" value="HTH_18"/>
    <property type="match status" value="1"/>
</dbReference>
<dbReference type="PROSITE" id="PS00041">
    <property type="entry name" value="HTH_ARAC_FAMILY_1"/>
    <property type="match status" value="1"/>
</dbReference>
<comment type="caution">
    <text evidence="6">The sequence shown here is derived from an EMBL/GenBank/DDBJ whole genome shotgun (WGS) entry which is preliminary data.</text>
</comment>
<dbReference type="RefSeq" id="WP_166149165.1">
    <property type="nucleotide sequence ID" value="NZ_JAANYN010000008.1"/>
</dbReference>
<organism evidence="6 7">
    <name type="scientific">Cyclobacterium plantarum</name>
    <dbReference type="NCBI Taxonomy" id="2716263"/>
    <lineage>
        <taxon>Bacteria</taxon>
        <taxon>Pseudomonadati</taxon>
        <taxon>Bacteroidota</taxon>
        <taxon>Cytophagia</taxon>
        <taxon>Cytophagales</taxon>
        <taxon>Cyclobacteriaceae</taxon>
        <taxon>Cyclobacterium</taxon>
    </lineage>
</organism>
<evidence type="ECO:0000256" key="2">
    <source>
        <dbReference type="ARBA" id="ARBA00023125"/>
    </source>
</evidence>
<evidence type="ECO:0000313" key="7">
    <source>
        <dbReference type="Proteomes" id="UP000649799"/>
    </source>
</evidence>
<keyword evidence="1" id="KW-0805">Transcription regulation</keyword>
<dbReference type="SMART" id="SM00342">
    <property type="entry name" value="HTH_ARAC"/>
    <property type="match status" value="1"/>
</dbReference>
<dbReference type="Gene3D" id="1.10.10.60">
    <property type="entry name" value="Homeodomain-like"/>
    <property type="match status" value="1"/>
</dbReference>
<dbReference type="InterPro" id="IPR018062">
    <property type="entry name" value="HTH_AraC-typ_CS"/>
</dbReference>
<accession>A0ABX0HF16</accession>
<dbReference type="PANTHER" id="PTHR43280">
    <property type="entry name" value="ARAC-FAMILY TRANSCRIPTIONAL REGULATOR"/>
    <property type="match status" value="1"/>
</dbReference>
<feature type="transmembrane region" description="Helical" evidence="4">
    <location>
        <begin position="31"/>
        <end position="49"/>
    </location>
</feature>
<dbReference type="PROSITE" id="PS01124">
    <property type="entry name" value="HTH_ARAC_FAMILY_2"/>
    <property type="match status" value="1"/>
</dbReference>
<dbReference type="InterPro" id="IPR018060">
    <property type="entry name" value="HTH_AraC"/>
</dbReference>
<keyword evidence="4" id="KW-0812">Transmembrane</keyword>
<evidence type="ECO:0000313" key="6">
    <source>
        <dbReference type="EMBL" id="NHE58610.1"/>
    </source>
</evidence>
<keyword evidence="3" id="KW-0804">Transcription</keyword>